<accession>A0ABS1JHG2</accession>
<keyword evidence="3" id="KW-0046">Antibiotic resistance</keyword>
<comment type="caution">
    <text evidence="5">The sequence shown here is derived from an EMBL/GenBank/DDBJ whole genome shotgun (WGS) entry which is preliminary data.</text>
</comment>
<dbReference type="Pfam" id="PF19581">
    <property type="entry name" value="Glyoxalase_7"/>
    <property type="match status" value="1"/>
</dbReference>
<dbReference type="InterPro" id="IPR029068">
    <property type="entry name" value="Glyas_Bleomycin-R_OHBP_Dase"/>
</dbReference>
<evidence type="ECO:0000256" key="3">
    <source>
        <dbReference type="ARBA" id="ARBA00023251"/>
    </source>
</evidence>
<evidence type="ECO:0000313" key="6">
    <source>
        <dbReference type="Proteomes" id="UP000622707"/>
    </source>
</evidence>
<dbReference type="PROSITE" id="PS51819">
    <property type="entry name" value="VOC"/>
    <property type="match status" value="1"/>
</dbReference>
<protein>
    <recommendedName>
        <fullName evidence="2">Bleomycin resistance protein</fullName>
    </recommendedName>
</protein>
<dbReference type="SUPFAM" id="SSF54593">
    <property type="entry name" value="Glyoxalase/Bleomycin resistance protein/Dihydroxybiphenyl dioxygenase"/>
    <property type="match status" value="1"/>
</dbReference>
<evidence type="ECO:0000259" key="4">
    <source>
        <dbReference type="PROSITE" id="PS51819"/>
    </source>
</evidence>
<dbReference type="CDD" id="cd08349">
    <property type="entry name" value="BLMA_like"/>
    <property type="match status" value="1"/>
</dbReference>
<dbReference type="RefSeq" id="WP_201686893.1">
    <property type="nucleotide sequence ID" value="NZ_JAEQND010000001.1"/>
</dbReference>
<dbReference type="Gene3D" id="3.10.180.10">
    <property type="entry name" value="2,3-Dihydroxybiphenyl 1,2-Dioxygenase, domain 1"/>
    <property type="match status" value="1"/>
</dbReference>
<name>A0ABS1JHG2_9BURK</name>
<keyword evidence="6" id="KW-1185">Reference proteome</keyword>
<feature type="domain" description="VOC" evidence="4">
    <location>
        <begin position="2"/>
        <end position="118"/>
    </location>
</feature>
<organism evidence="5 6">
    <name type="scientific">Ramlibacter alkalitolerans</name>
    <dbReference type="NCBI Taxonomy" id="2039631"/>
    <lineage>
        <taxon>Bacteria</taxon>
        <taxon>Pseudomonadati</taxon>
        <taxon>Pseudomonadota</taxon>
        <taxon>Betaproteobacteria</taxon>
        <taxon>Burkholderiales</taxon>
        <taxon>Comamonadaceae</taxon>
        <taxon>Ramlibacter</taxon>
    </lineage>
</organism>
<sequence>MPLGSPIPVLRMFDEDRAREFYVGFLGFRVDWEHRFEPDTPLYMQLSRDACVLHLSGHHGDATPGSALRIRVEELDALQQDLLAKKYRHARPGIQEQPWGRDMTIADPFGNRLTFTTAGGAKDAAQPD</sequence>
<evidence type="ECO:0000256" key="2">
    <source>
        <dbReference type="ARBA" id="ARBA00021572"/>
    </source>
</evidence>
<dbReference type="Proteomes" id="UP000622707">
    <property type="component" value="Unassembled WGS sequence"/>
</dbReference>
<comment type="similarity">
    <text evidence="1">Belongs to the bleomycin resistance protein family.</text>
</comment>
<reference evidence="5 6" key="1">
    <citation type="journal article" date="2017" name="Int. J. Syst. Evol. Microbiol.">
        <title>Ramlibacter alkalitolerans sp. nov., alkali-tolerant bacterium isolated from soil of ginseng.</title>
        <authorList>
            <person name="Lee D.H."/>
            <person name="Cha C.J."/>
        </authorList>
    </citation>
    <scope>NUCLEOTIDE SEQUENCE [LARGE SCALE GENOMIC DNA]</scope>
    <source>
        <strain evidence="5 6">KACC 19305</strain>
    </source>
</reference>
<gene>
    <name evidence="5" type="ORF">JI746_00900</name>
</gene>
<evidence type="ECO:0000313" key="5">
    <source>
        <dbReference type="EMBL" id="MBL0423646.1"/>
    </source>
</evidence>
<dbReference type="EMBL" id="JAEQND010000001">
    <property type="protein sequence ID" value="MBL0423646.1"/>
    <property type="molecule type" value="Genomic_DNA"/>
</dbReference>
<evidence type="ECO:0000256" key="1">
    <source>
        <dbReference type="ARBA" id="ARBA00011051"/>
    </source>
</evidence>
<dbReference type="InterPro" id="IPR037523">
    <property type="entry name" value="VOC_core"/>
</dbReference>
<proteinExistence type="inferred from homology"/>
<dbReference type="InterPro" id="IPR000335">
    <property type="entry name" value="Bleomycin-R"/>
</dbReference>